<feature type="domain" description="DNA-directed RNA polymerase C-terminal" evidence="9">
    <location>
        <begin position="621"/>
        <end position="902"/>
    </location>
</feature>
<dbReference type="InterPro" id="IPR002092">
    <property type="entry name" value="DNA-dir_Rpol_phage-type"/>
</dbReference>
<proteinExistence type="inferred from homology"/>
<evidence type="ECO:0000313" key="10">
    <source>
        <dbReference type="EMBL" id="CAA71809.1"/>
    </source>
</evidence>
<dbReference type="PANTHER" id="PTHR10102:SF8">
    <property type="entry name" value="DNA-DIRECTED RNA POLYMERASE-RELATED"/>
    <property type="match status" value="1"/>
</dbReference>
<dbReference type="Pfam" id="PF00940">
    <property type="entry name" value="RNA_pol"/>
    <property type="match status" value="1"/>
</dbReference>
<dbReference type="PIR" id="T14558">
    <property type="entry name" value="T14558"/>
</dbReference>
<dbReference type="GO" id="GO:0003677">
    <property type="term" value="F:DNA binding"/>
    <property type="evidence" value="ECO:0007669"/>
    <property type="project" value="InterPro"/>
</dbReference>
<dbReference type="InterPro" id="IPR046950">
    <property type="entry name" value="DNA-dir_Rpol_C_phage-type"/>
</dbReference>
<dbReference type="GO" id="GO:0006390">
    <property type="term" value="P:mitochondrial transcription"/>
    <property type="evidence" value="ECO:0007669"/>
    <property type="project" value="TreeGrafter"/>
</dbReference>
<evidence type="ECO:0000256" key="8">
    <source>
        <dbReference type="RuleBase" id="RU003805"/>
    </source>
</evidence>
<evidence type="ECO:0000259" key="9">
    <source>
        <dbReference type="Pfam" id="PF00940"/>
    </source>
</evidence>
<dbReference type="EMBL" id="Y10854">
    <property type="protein sequence ID" value="CAA71809.1"/>
    <property type="molecule type" value="Genomic_DNA"/>
</dbReference>
<dbReference type="PROSITE" id="PS00489">
    <property type="entry name" value="RNA_POL_PHAGE_2"/>
    <property type="match status" value="1"/>
</dbReference>
<comment type="catalytic activity">
    <reaction evidence="7 8">
        <text>RNA(n) + a ribonucleoside 5'-triphosphate = RNA(n+1) + diphosphate</text>
        <dbReference type="Rhea" id="RHEA:21248"/>
        <dbReference type="Rhea" id="RHEA-COMP:14527"/>
        <dbReference type="Rhea" id="RHEA-COMP:17342"/>
        <dbReference type="ChEBI" id="CHEBI:33019"/>
        <dbReference type="ChEBI" id="CHEBI:61557"/>
        <dbReference type="ChEBI" id="CHEBI:140395"/>
        <dbReference type="EC" id="2.7.7.6"/>
    </reaction>
</comment>
<dbReference type="Gene3D" id="1.10.150.20">
    <property type="entry name" value="5' to 3' exonuclease, C-terminal subdomain"/>
    <property type="match status" value="1"/>
</dbReference>
<dbReference type="PROSITE" id="PS00900">
    <property type="entry name" value="RNA_POL_PHAGE_1"/>
    <property type="match status" value="1"/>
</dbReference>
<reference evidence="10" key="2">
    <citation type="submission" date="1998-02" db="EMBL/GenBank/DDBJ databases">
        <authorList>
            <person name="Ran Z.H."/>
            <person name="Michaelis G."/>
        </authorList>
    </citation>
    <scope>NUCLEOTIDE SEQUENCE</scope>
    <source>
        <tissue evidence="10">Leaf</tissue>
    </source>
</reference>
<keyword evidence="3 8" id="KW-0240">DNA-directed RNA polymerase</keyword>
<dbReference type="AlphaFoldDB" id="O47884"/>
<keyword evidence="4 8" id="KW-0808">Transferase</keyword>
<dbReference type="SUPFAM" id="SSF56672">
    <property type="entry name" value="DNA/RNA polymerases"/>
    <property type="match status" value="1"/>
</dbReference>
<keyword evidence="5 8" id="KW-0548">Nucleotidyltransferase</keyword>
<dbReference type="GO" id="GO:0003899">
    <property type="term" value="F:DNA-directed RNA polymerase activity"/>
    <property type="evidence" value="ECO:0007669"/>
    <property type="project" value="UniProtKB-EC"/>
</dbReference>
<geneLocation type="mitochondrion" evidence="10"/>
<comment type="function">
    <text evidence="8">DNA-dependent RNA polymerase catalyzes the transcription of DNA into RNA using the four ribonucleoside triphosphates as substrates.</text>
</comment>
<evidence type="ECO:0000256" key="4">
    <source>
        <dbReference type="ARBA" id="ARBA00022679"/>
    </source>
</evidence>
<evidence type="ECO:0000256" key="7">
    <source>
        <dbReference type="ARBA" id="ARBA00048552"/>
    </source>
</evidence>
<evidence type="ECO:0000256" key="1">
    <source>
        <dbReference type="ARBA" id="ARBA00009493"/>
    </source>
</evidence>
<evidence type="ECO:0000256" key="3">
    <source>
        <dbReference type="ARBA" id="ARBA00022478"/>
    </source>
</evidence>
<evidence type="ECO:0000256" key="5">
    <source>
        <dbReference type="ARBA" id="ARBA00022695"/>
    </source>
</evidence>
<dbReference type="PANTHER" id="PTHR10102">
    <property type="entry name" value="DNA-DIRECTED RNA POLYMERASE, MITOCHONDRIAL"/>
    <property type="match status" value="1"/>
</dbReference>
<keyword evidence="10" id="KW-0496">Mitochondrion</keyword>
<keyword evidence="6 8" id="KW-0804">Transcription</keyword>
<comment type="similarity">
    <text evidence="1 8">Belongs to the phage and mitochondrial RNA polymerase family.</text>
</comment>
<sequence length="1014" mass="117953">MMVLCTKHLLTKQDSSLLKDTDPILNGAEWISFFAGTHDFGESQTSKRKIIESFWIEVLDKIKIQVFEDERKNSCHGSKFDLVDLDTRTIKVPKAIFVKDYKNHVYSLLEEHRGKTNKEVLEKLQKEIEELTLNFSEESIFKTCPNIMLMITKTDLPNAKEFLRGEYYTDKVGRIRILEQKKREGSSVEELHPVLSEYDKGLLKEFGEHTIECLLVHTLSYLFNLDTSVSLASLIDRIESNVRQHALFLRNNRICLKEDVDNKQNVSCKARTKSYPFGTALVEFLESRGLVRFTQHHSDEIYISESSEGIPKTFVKRVNKKNKSFYRSSFNYAECMFNTALLPIKLNLPMVFPPKDWQVHIPDDDRVWLTISDIYGGYLSNPTGQIYSSQRIMSSPDPKSFFVYFGQARSKSSFEKANKLCKAITGLQRTAFKINTILLDEIRENRTLFENKGFLMPAFLTKTILANASGILRTTYDNDEYKEIRSIYRYSELVTILMKNMQRARYECTILDLAEAYRGYSIYFPAFLDFRGRIYRSGIFHFHERDLARSLLLFEKTSNYLDEKKMDSLFDKYLIATEFLYSSYSSEKNLPEVMHSYAEKKCQISDPKLVLQSLVIDAQSAKRQFQFLSNTLLLLKVVPDDIEVMKTVPVTQDASASAYQIMSYFLLDEELAFQTNLFNTNGIINDIYSYIRLDLIQYLEDSIRFENPQLCNILNRVITRSIVKKIFMPIIYGKTVNSTTKDLMISLGQDVLPKECVKLSTLCFKFWKDRYSGMNSFIELIRLVGRVCASLERPVVYSTPLFNTSQDYKKMESCSVRVFDSKERRRRSVTLSFPSNVRDKMKSRASTFVNFIHQKDAQIAIEVASLANELNIPLYTVHDNFISNTELCHYMPLFYRAAFKKMEAPLTLINRFIYTNLIEPSLDNVDINKKYYYLRSGFYDHKIIPTSLLNDFLSITPLSETKNKSGWKKITDQLKSQYKLYVKKVCGPEQNFPEHKARVAQFRSKIEGEYCIHH</sequence>
<name>O47884_BETVM</name>
<dbReference type="InterPro" id="IPR043502">
    <property type="entry name" value="DNA/RNA_pol_sf"/>
</dbReference>
<gene>
    <name evidence="10" type="primary">rpo</name>
</gene>
<protein>
    <recommendedName>
        <fullName evidence="2 8">DNA-directed RNA polymerase</fullName>
        <ecNumber evidence="2 8">2.7.7.6</ecNumber>
    </recommendedName>
</protein>
<evidence type="ECO:0000256" key="2">
    <source>
        <dbReference type="ARBA" id="ARBA00012418"/>
    </source>
</evidence>
<dbReference type="EC" id="2.7.7.6" evidence="2 8"/>
<accession>O47884</accession>
<dbReference type="GO" id="GO:0034245">
    <property type="term" value="C:mitochondrial DNA-directed RNA polymerase complex"/>
    <property type="evidence" value="ECO:0007669"/>
    <property type="project" value="TreeGrafter"/>
</dbReference>
<reference evidence="10" key="1">
    <citation type="submission" date="1997-01" db="EMBL/GenBank/DDBJ databases">
        <authorList>
            <person name="Michaelis G.F."/>
        </authorList>
    </citation>
    <scope>NUCLEOTIDE SEQUENCE</scope>
    <source>
        <tissue evidence="10">Leaf</tissue>
    </source>
</reference>
<evidence type="ECO:0000256" key="6">
    <source>
        <dbReference type="ARBA" id="ARBA00023163"/>
    </source>
</evidence>
<organism evidence="10">
    <name type="scientific">Beta vulgaris subsp. maritima</name>
    <name type="common">Sea beet</name>
    <name type="synonym">Beta maritima</name>
    <dbReference type="NCBI Taxonomy" id="350892"/>
    <lineage>
        <taxon>Eukaryota</taxon>
        <taxon>Viridiplantae</taxon>
        <taxon>Streptophyta</taxon>
        <taxon>Embryophyta</taxon>
        <taxon>Tracheophyta</taxon>
        <taxon>Spermatophyta</taxon>
        <taxon>Magnoliopsida</taxon>
        <taxon>eudicotyledons</taxon>
        <taxon>Gunneridae</taxon>
        <taxon>Pentapetalae</taxon>
        <taxon>Caryophyllales</taxon>
        <taxon>Chenopodiaceae</taxon>
        <taxon>Betoideae</taxon>
        <taxon>Beta</taxon>
    </lineage>
</organism>